<accession>A0AAD7AT60</accession>
<gene>
    <name evidence="5" type="ORF">DFH08DRAFT_640687</name>
</gene>
<reference evidence="5" key="1">
    <citation type="submission" date="2023-03" db="EMBL/GenBank/DDBJ databases">
        <title>Massive genome expansion in bonnet fungi (Mycena s.s.) driven by repeated elements and novel gene families across ecological guilds.</title>
        <authorList>
            <consortium name="Lawrence Berkeley National Laboratory"/>
            <person name="Harder C.B."/>
            <person name="Miyauchi S."/>
            <person name="Viragh M."/>
            <person name="Kuo A."/>
            <person name="Thoen E."/>
            <person name="Andreopoulos B."/>
            <person name="Lu D."/>
            <person name="Skrede I."/>
            <person name="Drula E."/>
            <person name="Henrissat B."/>
            <person name="Morin E."/>
            <person name="Kohler A."/>
            <person name="Barry K."/>
            <person name="LaButti K."/>
            <person name="Morin E."/>
            <person name="Salamov A."/>
            <person name="Lipzen A."/>
            <person name="Mereny Z."/>
            <person name="Hegedus B."/>
            <person name="Baldrian P."/>
            <person name="Stursova M."/>
            <person name="Weitz H."/>
            <person name="Taylor A."/>
            <person name="Grigoriev I.V."/>
            <person name="Nagy L.G."/>
            <person name="Martin F."/>
            <person name="Kauserud H."/>
        </authorList>
    </citation>
    <scope>NUCLEOTIDE SEQUENCE</scope>
    <source>
        <strain evidence="5">CBHHK002</strain>
    </source>
</reference>
<dbReference type="AlphaFoldDB" id="A0AAD7AT60"/>
<evidence type="ECO:0000256" key="2">
    <source>
        <dbReference type="ARBA" id="ARBA00022679"/>
    </source>
</evidence>
<proteinExistence type="predicted"/>
<name>A0AAD7AT60_9AGAR</name>
<dbReference type="GO" id="GO:0005524">
    <property type="term" value="F:ATP binding"/>
    <property type="evidence" value="ECO:0007669"/>
    <property type="project" value="InterPro"/>
</dbReference>
<dbReference type="Pfam" id="PF02816">
    <property type="entry name" value="Alpha_kinase"/>
    <property type="match status" value="1"/>
</dbReference>
<dbReference type="Gene3D" id="3.20.200.10">
    <property type="entry name" value="MHCK/EF2 kinase"/>
    <property type="match status" value="1"/>
</dbReference>
<evidence type="ECO:0000313" key="6">
    <source>
        <dbReference type="Proteomes" id="UP001218218"/>
    </source>
</evidence>
<keyword evidence="6" id="KW-1185">Reference proteome</keyword>
<keyword evidence="2" id="KW-0808">Transferase</keyword>
<dbReference type="GO" id="GO:0004674">
    <property type="term" value="F:protein serine/threonine kinase activity"/>
    <property type="evidence" value="ECO:0007669"/>
    <property type="project" value="UniProtKB-KW"/>
</dbReference>
<dbReference type="PROSITE" id="PS51158">
    <property type="entry name" value="ALPHA_KINASE"/>
    <property type="match status" value="1"/>
</dbReference>
<evidence type="ECO:0000256" key="3">
    <source>
        <dbReference type="ARBA" id="ARBA00022777"/>
    </source>
</evidence>
<sequence>IEESREGRFRKYINNQAPVPNTFLFDREDANCALFLAFTQHWQYKHPPGLAFVSDYQGEMYSDL</sequence>
<dbReference type="Proteomes" id="UP001218218">
    <property type="component" value="Unassembled WGS sequence"/>
</dbReference>
<comment type="caution">
    <text evidence="5">The sequence shown here is derived from an EMBL/GenBank/DDBJ whole genome shotgun (WGS) entry which is preliminary data.</text>
</comment>
<evidence type="ECO:0000256" key="1">
    <source>
        <dbReference type="ARBA" id="ARBA00022527"/>
    </source>
</evidence>
<feature type="domain" description="Alpha-type protein kinase" evidence="4">
    <location>
        <begin position="1"/>
        <end position="64"/>
    </location>
</feature>
<keyword evidence="3" id="KW-0418">Kinase</keyword>
<evidence type="ECO:0000259" key="4">
    <source>
        <dbReference type="PROSITE" id="PS51158"/>
    </source>
</evidence>
<protein>
    <recommendedName>
        <fullName evidence="4">Alpha-type protein kinase domain-containing protein</fullName>
    </recommendedName>
</protein>
<feature type="non-terminal residue" evidence="5">
    <location>
        <position position="1"/>
    </location>
</feature>
<dbReference type="EMBL" id="JARIHO010000001">
    <property type="protein sequence ID" value="KAJ7367618.1"/>
    <property type="molecule type" value="Genomic_DNA"/>
</dbReference>
<evidence type="ECO:0000313" key="5">
    <source>
        <dbReference type="EMBL" id="KAJ7367618.1"/>
    </source>
</evidence>
<feature type="non-terminal residue" evidence="5">
    <location>
        <position position="64"/>
    </location>
</feature>
<dbReference type="InterPro" id="IPR004166">
    <property type="entry name" value="a-kinase_dom"/>
</dbReference>
<keyword evidence="1" id="KW-0723">Serine/threonine-protein kinase</keyword>
<organism evidence="5 6">
    <name type="scientific">Mycena albidolilacea</name>
    <dbReference type="NCBI Taxonomy" id="1033008"/>
    <lineage>
        <taxon>Eukaryota</taxon>
        <taxon>Fungi</taxon>
        <taxon>Dikarya</taxon>
        <taxon>Basidiomycota</taxon>
        <taxon>Agaricomycotina</taxon>
        <taxon>Agaricomycetes</taxon>
        <taxon>Agaricomycetidae</taxon>
        <taxon>Agaricales</taxon>
        <taxon>Marasmiineae</taxon>
        <taxon>Mycenaceae</taxon>
        <taxon>Mycena</taxon>
    </lineage>
</organism>